<evidence type="ECO:0000313" key="2">
    <source>
        <dbReference type="Proteomes" id="UP001057402"/>
    </source>
</evidence>
<keyword evidence="2" id="KW-1185">Reference proteome</keyword>
<name>A0ACB9NWG1_9MYRT</name>
<organism evidence="1 2">
    <name type="scientific">Melastoma candidum</name>
    <dbReference type="NCBI Taxonomy" id="119954"/>
    <lineage>
        <taxon>Eukaryota</taxon>
        <taxon>Viridiplantae</taxon>
        <taxon>Streptophyta</taxon>
        <taxon>Embryophyta</taxon>
        <taxon>Tracheophyta</taxon>
        <taxon>Spermatophyta</taxon>
        <taxon>Magnoliopsida</taxon>
        <taxon>eudicotyledons</taxon>
        <taxon>Gunneridae</taxon>
        <taxon>Pentapetalae</taxon>
        <taxon>rosids</taxon>
        <taxon>malvids</taxon>
        <taxon>Myrtales</taxon>
        <taxon>Melastomataceae</taxon>
        <taxon>Melastomatoideae</taxon>
        <taxon>Melastomateae</taxon>
        <taxon>Melastoma</taxon>
    </lineage>
</organism>
<dbReference type="EMBL" id="CM042886">
    <property type="protein sequence ID" value="KAI4340431.1"/>
    <property type="molecule type" value="Genomic_DNA"/>
</dbReference>
<protein>
    <submittedName>
        <fullName evidence="1">Uncharacterized protein</fullName>
    </submittedName>
</protein>
<gene>
    <name evidence="1" type="ORF">MLD38_025265</name>
</gene>
<dbReference type="Proteomes" id="UP001057402">
    <property type="component" value="Chromosome 7"/>
</dbReference>
<proteinExistence type="predicted"/>
<comment type="caution">
    <text evidence="1">The sequence shown here is derived from an EMBL/GenBank/DDBJ whole genome shotgun (WGS) entry which is preliminary data.</text>
</comment>
<reference evidence="2" key="1">
    <citation type="journal article" date="2023" name="Front. Plant Sci.">
        <title>Chromosomal-level genome assembly of Melastoma candidum provides insights into trichome evolution.</title>
        <authorList>
            <person name="Zhong Y."/>
            <person name="Wu W."/>
            <person name="Sun C."/>
            <person name="Zou P."/>
            <person name="Liu Y."/>
            <person name="Dai S."/>
            <person name="Zhou R."/>
        </authorList>
    </citation>
    <scope>NUCLEOTIDE SEQUENCE [LARGE SCALE GENOMIC DNA]</scope>
</reference>
<sequence length="173" mass="18747">MQQLAAAGPIKGISEIEDGPRRGIDPRNPFSLSDCEESTVSCPGIHTVHPQFPAAQTCETDSTGLVRTKPLPEKGKLLQAVLKAGPLLQTLLLAGPLPQWRRPPPPLMSTDIPPARMPSLPRALAPPTEFILKDIIINTSSATCKIIEDYTAATGKRALCDTHQLLHKRRKVP</sequence>
<accession>A0ACB9NWG1</accession>
<evidence type="ECO:0000313" key="1">
    <source>
        <dbReference type="EMBL" id="KAI4340431.1"/>
    </source>
</evidence>